<organism evidence="2 3">
    <name type="scientific">Roseibium album</name>
    <dbReference type="NCBI Taxonomy" id="311410"/>
    <lineage>
        <taxon>Bacteria</taxon>
        <taxon>Pseudomonadati</taxon>
        <taxon>Pseudomonadota</taxon>
        <taxon>Alphaproteobacteria</taxon>
        <taxon>Hyphomicrobiales</taxon>
        <taxon>Stappiaceae</taxon>
        <taxon>Roseibium</taxon>
    </lineage>
</organism>
<dbReference type="EMBL" id="CXWC01000001">
    <property type="protein sequence ID" value="CTQ64452.1"/>
    <property type="molecule type" value="Genomic_DNA"/>
</dbReference>
<gene>
    <name evidence="2" type="ORF">LA5096_00388</name>
</gene>
<evidence type="ECO:0000313" key="3">
    <source>
        <dbReference type="Proteomes" id="UP000049983"/>
    </source>
</evidence>
<dbReference type="GO" id="GO:0032259">
    <property type="term" value="P:methylation"/>
    <property type="evidence" value="ECO:0007669"/>
    <property type="project" value="UniProtKB-KW"/>
</dbReference>
<dbReference type="InterPro" id="IPR006342">
    <property type="entry name" value="FkbM_mtfrase"/>
</dbReference>
<dbReference type="GO" id="GO:0005886">
    <property type="term" value="C:plasma membrane"/>
    <property type="evidence" value="ECO:0007669"/>
    <property type="project" value="TreeGrafter"/>
</dbReference>
<dbReference type="Gene3D" id="3.40.50.150">
    <property type="entry name" value="Vaccinia Virus protein VP39"/>
    <property type="match status" value="1"/>
</dbReference>
<accession>A0A0M6ZQB9</accession>
<keyword evidence="3" id="KW-1185">Reference proteome</keyword>
<keyword evidence="2" id="KW-0489">Methyltransferase</keyword>
<proteinExistence type="predicted"/>
<name>A0A0M6ZQB9_9HYPH</name>
<keyword evidence="2" id="KW-0808">Transferase</keyword>
<feature type="domain" description="Methyltransferase FkbM" evidence="1">
    <location>
        <begin position="51"/>
        <end position="218"/>
    </location>
</feature>
<dbReference type="GO" id="GO:0005737">
    <property type="term" value="C:cytoplasm"/>
    <property type="evidence" value="ECO:0007669"/>
    <property type="project" value="GOC"/>
</dbReference>
<dbReference type="GO" id="GO:0006888">
    <property type="term" value="P:endoplasmic reticulum to Golgi vesicle-mediated transport"/>
    <property type="evidence" value="ECO:0007669"/>
    <property type="project" value="TreeGrafter"/>
</dbReference>
<protein>
    <submittedName>
        <fullName evidence="2">Methyltransferase, FkbM family</fullName>
    </submittedName>
</protein>
<evidence type="ECO:0000259" key="1">
    <source>
        <dbReference type="Pfam" id="PF05050"/>
    </source>
</evidence>
<dbReference type="RefSeq" id="WP_055116273.1">
    <property type="nucleotide sequence ID" value="NZ_CXWA01000003.1"/>
</dbReference>
<dbReference type="PANTHER" id="PTHR34009:SF2">
    <property type="entry name" value="PROTEIN STAR"/>
    <property type="match status" value="1"/>
</dbReference>
<dbReference type="SUPFAM" id="SSF53335">
    <property type="entry name" value="S-adenosyl-L-methionine-dependent methyltransferases"/>
    <property type="match status" value="1"/>
</dbReference>
<dbReference type="InterPro" id="IPR029063">
    <property type="entry name" value="SAM-dependent_MTases_sf"/>
</dbReference>
<sequence>MFGFGRYVKERFRAHLKSLFGTPEELSYSPSKLDRKVLKYISHDGGYFIELGANDGVSQSNTMLLEEKYGWRGLLIEAIPHKYFECRKNRSETNDYCFAAVVDENFSGKFVELSYGNLMTIPETSHLNKQDHIAVGSRFLRKGEETIVFGAAARTLTSILDEVGAPSLINLFSLDVEGGELSVLKGIDFDRYSFEYILIETFDLEEIKSFLQVHDYEYIEKFTDHDYLFGLKNRCQTN</sequence>
<dbReference type="AlphaFoldDB" id="A0A0M6ZQB9"/>
<dbReference type="GO" id="GO:0016197">
    <property type="term" value="P:endosomal transport"/>
    <property type="evidence" value="ECO:0007669"/>
    <property type="project" value="TreeGrafter"/>
</dbReference>
<dbReference type="STRING" id="311410.LA5095_03019"/>
<reference evidence="3" key="1">
    <citation type="submission" date="2015-07" db="EMBL/GenBank/DDBJ databases">
        <authorList>
            <person name="Rodrigo-Torres Lidia"/>
            <person name="Arahal R.David."/>
        </authorList>
    </citation>
    <scope>NUCLEOTIDE SEQUENCE [LARGE SCALE GENOMIC DNA]</scope>
    <source>
        <strain evidence="3">CECT 5096</strain>
    </source>
</reference>
<dbReference type="PANTHER" id="PTHR34009">
    <property type="entry name" value="PROTEIN STAR"/>
    <property type="match status" value="1"/>
</dbReference>
<dbReference type="GO" id="GO:0008168">
    <property type="term" value="F:methyltransferase activity"/>
    <property type="evidence" value="ECO:0007669"/>
    <property type="project" value="UniProtKB-KW"/>
</dbReference>
<dbReference type="Proteomes" id="UP000049983">
    <property type="component" value="Unassembled WGS sequence"/>
</dbReference>
<dbReference type="GeneID" id="97667850"/>
<dbReference type="Pfam" id="PF05050">
    <property type="entry name" value="Methyltransf_21"/>
    <property type="match status" value="1"/>
</dbReference>
<evidence type="ECO:0000313" key="2">
    <source>
        <dbReference type="EMBL" id="CTQ64452.1"/>
    </source>
</evidence>
<dbReference type="OrthoDB" id="938855at2"/>
<dbReference type="InterPro" id="IPR053202">
    <property type="entry name" value="EGF_Rcpt_Signaling_Reg"/>
</dbReference>